<dbReference type="Proteomes" id="UP001589688">
    <property type="component" value="Unassembled WGS sequence"/>
</dbReference>
<proteinExistence type="predicted"/>
<protein>
    <submittedName>
        <fullName evidence="3">DUF4859 domain-containing protein</fullName>
    </submittedName>
</protein>
<dbReference type="EMBL" id="JBHLZF010000001">
    <property type="protein sequence ID" value="MFB9896321.1"/>
    <property type="molecule type" value="Genomic_DNA"/>
</dbReference>
<keyword evidence="1" id="KW-0732">Signal</keyword>
<organism evidence="3 4">
    <name type="scientific">Hallella seregens ATCC 51272</name>
    <dbReference type="NCBI Taxonomy" id="1336250"/>
    <lineage>
        <taxon>Bacteria</taxon>
        <taxon>Pseudomonadati</taxon>
        <taxon>Bacteroidota</taxon>
        <taxon>Bacteroidia</taxon>
        <taxon>Bacteroidales</taxon>
        <taxon>Prevotellaceae</taxon>
        <taxon>Hallella</taxon>
    </lineage>
</organism>
<dbReference type="Pfam" id="PF16151">
    <property type="entry name" value="DUF4859"/>
    <property type="match status" value="2"/>
</dbReference>
<sequence>MMKTITQNVRQFMLTAVASLLGLSANAQYSQTVEQYPNKAYTEVYANFSLTKVAETLNTDTATLVNALKTWYAANTAEGVTASGDAMFQVKVADAYAPTDASGYNGNFNGLWLGKDGTLQAWGAGAVYHVGSDWDANEDAFKIALCQFPDSLKGGESLSNTFALTYGNKTATFDVIYKILEPAAVPDPATVLRSEFTEKMAKTGETTIEVKRKDIDGYTASKVKIDAAEIASKLGIDLEKFKTMDVSKLIYTIEYDTHNSGIADDTLTNKSTATAPGFWYRQTIYAQGEEKQGEESPILGSAAYGSNDKVYIQSFAFDGDSITCDIGQYPGVLKAGDDLTAPIYILYGDKYYLVNYNIKCEAAAVSNISDYTNTGNLDIELEFNQFTGDYGVVYKEIDLEPIKTALGITDNSSIQFKVAKDEDTFYPGSTDAGTYGYWMSAESYKTTWKDANSSPFFVTYKTTGDPSVIGVGLFAGLHQKAGNSYTAKVYYVAGDKYYTITLKCNVVEKQQATHDTWEVVSTKKVAKQVIAGDTYIADNNQTAFTLTTAECEELLGTSSPTLYCDLADSLKVDGKLYAPFSVYPCSPTPGVWLGKEGQGHNWSGNAECPVGICWLQSDANGLKTGDFAVYQVPGVNKAGDTFTASLYLVNDDTYKMIKIDFNIQFVSEIKSAETVGTENYKASIGEDDTPINIDLTKAAAALGVTVEDLVNEDNGYFKVQLLSGIFTNTNVSLSSGYTFGMDGNYDAGGNGALGISYTDKGFVTYSNSTIEGTFSITTTFCFEVNEKQYVFNVTVMDSKTYTGINDIKAKSDKTGKIYNLQGMEIKHPVKGQVYIQNGKKVIK</sequence>
<feature type="domain" description="DUF4859" evidence="2">
    <location>
        <begin position="41"/>
        <end position="172"/>
    </location>
</feature>
<dbReference type="InterPro" id="IPR032339">
    <property type="entry name" value="DUF4859"/>
</dbReference>
<evidence type="ECO:0000259" key="2">
    <source>
        <dbReference type="Pfam" id="PF16151"/>
    </source>
</evidence>
<evidence type="ECO:0000313" key="4">
    <source>
        <dbReference type="Proteomes" id="UP001589688"/>
    </source>
</evidence>
<feature type="chain" id="PRO_5045887311" evidence="1">
    <location>
        <begin position="30"/>
        <end position="843"/>
    </location>
</feature>
<feature type="domain" description="DUF4859" evidence="2">
    <location>
        <begin position="218"/>
        <end position="350"/>
    </location>
</feature>
<keyword evidence="4" id="KW-1185">Reference proteome</keyword>
<evidence type="ECO:0000256" key="1">
    <source>
        <dbReference type="SAM" id="SignalP"/>
    </source>
</evidence>
<name>A0ABV5ZG37_9BACT</name>
<evidence type="ECO:0000313" key="3">
    <source>
        <dbReference type="EMBL" id="MFB9896321.1"/>
    </source>
</evidence>
<dbReference type="RefSeq" id="WP_027952020.1">
    <property type="nucleotide sequence ID" value="NZ_JADU01000010.1"/>
</dbReference>
<reference evidence="3 4" key="1">
    <citation type="submission" date="2024-09" db="EMBL/GenBank/DDBJ databases">
        <authorList>
            <person name="Sun Q."/>
            <person name="Mori K."/>
        </authorList>
    </citation>
    <scope>NUCLEOTIDE SEQUENCE [LARGE SCALE GENOMIC DNA]</scope>
    <source>
        <strain evidence="3 4">ATCC 51272</strain>
    </source>
</reference>
<gene>
    <name evidence="3" type="ORF">ACFFK8_00400</name>
</gene>
<accession>A0ABV5ZG37</accession>
<comment type="caution">
    <text evidence="3">The sequence shown here is derived from an EMBL/GenBank/DDBJ whole genome shotgun (WGS) entry which is preliminary data.</text>
</comment>
<feature type="signal peptide" evidence="1">
    <location>
        <begin position="1"/>
        <end position="29"/>
    </location>
</feature>